<gene>
    <name evidence="2" type="ORF">PIIN_08335</name>
</gene>
<dbReference type="OrthoDB" id="3238775at2759"/>
<reference evidence="2 3" key="1">
    <citation type="journal article" date="2011" name="PLoS Pathog.">
        <title>Endophytic Life Strategies Decoded by Genome and Transcriptome Analyses of the Mutualistic Root Symbiont Piriformospora indica.</title>
        <authorList>
            <person name="Zuccaro A."/>
            <person name="Lahrmann U."/>
            <person name="Guldener U."/>
            <person name="Langen G."/>
            <person name="Pfiffi S."/>
            <person name="Biedenkopf D."/>
            <person name="Wong P."/>
            <person name="Samans B."/>
            <person name="Grimm C."/>
            <person name="Basiewicz M."/>
            <person name="Murat C."/>
            <person name="Martin F."/>
            <person name="Kogel K.H."/>
        </authorList>
    </citation>
    <scope>NUCLEOTIDE SEQUENCE [LARGE SCALE GENOMIC DNA]</scope>
    <source>
        <strain evidence="2 3">DSM 11827</strain>
    </source>
</reference>
<dbReference type="InParanoid" id="G4TSU8"/>
<evidence type="ECO:0000313" key="3">
    <source>
        <dbReference type="Proteomes" id="UP000007148"/>
    </source>
</evidence>
<dbReference type="AlphaFoldDB" id="G4TSU8"/>
<evidence type="ECO:0000256" key="1">
    <source>
        <dbReference type="SAM" id="MobiDB-lite"/>
    </source>
</evidence>
<accession>G4TSU8</accession>
<keyword evidence="3" id="KW-1185">Reference proteome</keyword>
<dbReference type="OMA" id="IMEVQEV"/>
<organism evidence="2 3">
    <name type="scientific">Serendipita indica (strain DSM 11827)</name>
    <name type="common">Root endophyte fungus</name>
    <name type="synonym">Piriformospora indica</name>
    <dbReference type="NCBI Taxonomy" id="1109443"/>
    <lineage>
        <taxon>Eukaryota</taxon>
        <taxon>Fungi</taxon>
        <taxon>Dikarya</taxon>
        <taxon>Basidiomycota</taxon>
        <taxon>Agaricomycotina</taxon>
        <taxon>Agaricomycetes</taxon>
        <taxon>Sebacinales</taxon>
        <taxon>Serendipitaceae</taxon>
        <taxon>Serendipita</taxon>
    </lineage>
</organism>
<feature type="region of interest" description="Disordered" evidence="1">
    <location>
        <begin position="122"/>
        <end position="142"/>
    </location>
</feature>
<dbReference type="HOGENOM" id="CLU_664135_0_0_1"/>
<dbReference type="Proteomes" id="UP000007148">
    <property type="component" value="Unassembled WGS sequence"/>
</dbReference>
<protein>
    <submittedName>
        <fullName evidence="2">Uncharacterized protein</fullName>
    </submittedName>
</protein>
<proteinExistence type="predicted"/>
<evidence type="ECO:0000313" key="2">
    <source>
        <dbReference type="EMBL" id="CCA74383.1"/>
    </source>
</evidence>
<sequence length="414" mass="46716">MDKPLEEAREVEKELIKRAEAGLAKMRTKRKADIMKIGEDSYSELDTMKPFKWRSAQKDLEYKIGSFYLRETDTWADFLARIAKELGLKPAESVPVAQMRWKGQEKSGEIFPLHSEAAFPSMKSLPKPEHSAITSGTADGEEEDAKLIQGSTLFDPVRIFVHTTPTLNIRKAVENKMTEVLEQLKKKYPMDTCKKHPDIRRVHQESSAKHFSVDHIALKSWAVAILKKETDIDHIPQNNILKDSVIKMTRKSTSSVTEITNSAGPLATIDPSMMLGRLNPTVLGQMIGASLMPVFTMHRGFPPQHIDTTHLLSLPKTPPSPPNASQNDRETSPIRFCDTKNISLETWGQKYGIAADSMTLLKEIGFVPGQSLDDFRERYPEEYKNTGFKPLKWDRVTKAARVWKKALAVMAGED</sequence>
<name>G4TSU8_SERID</name>
<dbReference type="EMBL" id="CAFZ01000308">
    <property type="protein sequence ID" value="CCA74383.1"/>
    <property type="molecule type" value="Genomic_DNA"/>
</dbReference>
<feature type="region of interest" description="Disordered" evidence="1">
    <location>
        <begin position="308"/>
        <end position="332"/>
    </location>
</feature>
<comment type="caution">
    <text evidence="2">The sequence shown here is derived from an EMBL/GenBank/DDBJ whole genome shotgun (WGS) entry which is preliminary data.</text>
</comment>